<name>A0A6J6BU60_9ZZZZ</name>
<evidence type="ECO:0000313" key="1">
    <source>
        <dbReference type="EMBL" id="CAB4542562.1"/>
    </source>
</evidence>
<proteinExistence type="predicted"/>
<dbReference type="AlphaFoldDB" id="A0A6J6BU60"/>
<dbReference type="EMBL" id="CAEZSR010000008">
    <property type="protein sequence ID" value="CAB4542562.1"/>
    <property type="molecule type" value="Genomic_DNA"/>
</dbReference>
<reference evidence="1" key="1">
    <citation type="submission" date="2020-05" db="EMBL/GenBank/DDBJ databases">
        <authorList>
            <person name="Chiriac C."/>
            <person name="Salcher M."/>
            <person name="Ghai R."/>
            <person name="Kavagutti S V."/>
        </authorList>
    </citation>
    <scope>NUCLEOTIDE SEQUENCE</scope>
</reference>
<sequence length="139" mass="14604">MGEIDGEGWRTGAMSEIAVVQTGVPADGRVRTRVGPLAARLGASVNLAVVWTYDGEALFEPAAERERVCRLMASSLAAWRSETPTVAARVSLEVGRLSPVVRRLAATSELVAVSWDAVAVPTGPELADECGGRCSVLLV</sequence>
<protein>
    <submittedName>
        <fullName evidence="1">Unannotated protein</fullName>
    </submittedName>
</protein>
<accession>A0A6J6BU60</accession>
<gene>
    <name evidence="1" type="ORF">UFOPK1493_00413</name>
</gene>
<organism evidence="1">
    <name type="scientific">freshwater metagenome</name>
    <dbReference type="NCBI Taxonomy" id="449393"/>
    <lineage>
        <taxon>unclassified sequences</taxon>
        <taxon>metagenomes</taxon>
        <taxon>ecological metagenomes</taxon>
    </lineage>
</organism>